<sequence length="170" mass="18989">MFSFLLPQKWSSQAVVTLPESSQLIELRRATVQLTVLDVPTNIDAEHTYQNFLKDFDSQALREEYLTNSDYVKQLVDAKNAGNKAILHRAIQETAAKFKAVNNADPKISNATSYSSWTLSFTGPNAEESREVLSGYIDFITQRVNQDTVQNLRYAVELKSAVGERQAAAG</sequence>
<reference evidence="1 2" key="1">
    <citation type="submission" date="2018-06" db="EMBL/GenBank/DDBJ databases">
        <authorList>
            <consortium name="Pathogen Informatics"/>
            <person name="Doyle S."/>
        </authorList>
    </citation>
    <scope>NUCLEOTIDE SEQUENCE [LARGE SCALE GENOMIC DNA]</scope>
    <source>
        <strain evidence="1 2">NCTC12120</strain>
    </source>
</reference>
<dbReference type="EMBL" id="UAVU01000003">
    <property type="protein sequence ID" value="SQA99654.1"/>
    <property type="molecule type" value="Genomic_DNA"/>
</dbReference>
<name>A0A2X2T5Q9_9ENTR</name>
<evidence type="ECO:0000313" key="1">
    <source>
        <dbReference type="EMBL" id="SQA99654.1"/>
    </source>
</evidence>
<dbReference type="STRING" id="158822.LH23_01430"/>
<dbReference type="SUPFAM" id="SSF160355">
    <property type="entry name" value="Bacterial polysaccharide co-polymerase-like"/>
    <property type="match status" value="1"/>
</dbReference>
<dbReference type="Gene3D" id="3.30.1890.10">
    <property type="entry name" value="FepE-like"/>
    <property type="match status" value="1"/>
</dbReference>
<accession>A0A2X2T5Q9</accession>
<proteinExistence type="predicted"/>
<dbReference type="Proteomes" id="UP000251197">
    <property type="component" value="Unassembled WGS sequence"/>
</dbReference>
<gene>
    <name evidence="1" type="primary">fepE_1</name>
    <name evidence="1" type="ORF">NCTC12120_03576</name>
</gene>
<evidence type="ECO:0000313" key="2">
    <source>
        <dbReference type="Proteomes" id="UP000251197"/>
    </source>
</evidence>
<protein>
    <submittedName>
        <fullName evidence="1">Ferric enterobactin transport protein fepE</fullName>
    </submittedName>
</protein>
<dbReference type="AlphaFoldDB" id="A0A2X2T5Q9"/>
<organism evidence="1 2">
    <name type="scientific">Cedecea neteri</name>
    <dbReference type="NCBI Taxonomy" id="158822"/>
    <lineage>
        <taxon>Bacteria</taxon>
        <taxon>Pseudomonadati</taxon>
        <taxon>Pseudomonadota</taxon>
        <taxon>Gammaproteobacteria</taxon>
        <taxon>Enterobacterales</taxon>
        <taxon>Enterobacteriaceae</taxon>
        <taxon>Cedecea</taxon>
    </lineage>
</organism>